<keyword evidence="1" id="KW-0863">Zinc-finger</keyword>
<dbReference type="Proteomes" id="UP000242188">
    <property type="component" value="Unassembled WGS sequence"/>
</dbReference>
<dbReference type="SMART" id="SM00336">
    <property type="entry name" value="BBOX"/>
    <property type="match status" value="2"/>
</dbReference>
<keyword evidence="5" id="KW-1185">Reference proteome</keyword>
<dbReference type="InterPro" id="IPR000315">
    <property type="entry name" value="Znf_B-box"/>
</dbReference>
<proteinExistence type="predicted"/>
<accession>A0A210R0L8</accession>
<evidence type="ECO:0000259" key="3">
    <source>
        <dbReference type="PROSITE" id="PS50119"/>
    </source>
</evidence>
<feature type="domain" description="B box-type" evidence="3">
    <location>
        <begin position="18"/>
        <end position="60"/>
    </location>
</feature>
<keyword evidence="1" id="KW-0479">Metal-binding</keyword>
<feature type="region of interest" description="Disordered" evidence="2">
    <location>
        <begin position="197"/>
        <end position="223"/>
    </location>
</feature>
<evidence type="ECO:0000256" key="2">
    <source>
        <dbReference type="SAM" id="MobiDB-lite"/>
    </source>
</evidence>
<dbReference type="InterPro" id="IPR047153">
    <property type="entry name" value="TRIM45/56/19-like"/>
</dbReference>
<gene>
    <name evidence="4" type="ORF">KP79_PYT25397</name>
</gene>
<dbReference type="EMBL" id="NEDP02001025">
    <property type="protein sequence ID" value="OWF54502.1"/>
    <property type="molecule type" value="Genomic_DNA"/>
</dbReference>
<dbReference type="Gene3D" id="3.30.160.60">
    <property type="entry name" value="Classic Zinc Finger"/>
    <property type="match status" value="1"/>
</dbReference>
<evidence type="ECO:0000313" key="4">
    <source>
        <dbReference type="EMBL" id="OWF54502.1"/>
    </source>
</evidence>
<dbReference type="PROSITE" id="PS50119">
    <property type="entry name" value="ZF_BBOX"/>
    <property type="match status" value="2"/>
</dbReference>
<evidence type="ECO:0000256" key="1">
    <source>
        <dbReference type="PROSITE-ProRule" id="PRU00024"/>
    </source>
</evidence>
<evidence type="ECO:0000313" key="5">
    <source>
        <dbReference type="Proteomes" id="UP000242188"/>
    </source>
</evidence>
<protein>
    <submittedName>
        <fullName evidence="4">E3 ubiquitin-protein ligase TRIM33</fullName>
    </submittedName>
</protein>
<dbReference type="GO" id="GO:0008270">
    <property type="term" value="F:zinc ion binding"/>
    <property type="evidence" value="ECO:0007669"/>
    <property type="project" value="UniProtKB-KW"/>
</dbReference>
<dbReference type="STRING" id="6573.A0A210R0L8"/>
<dbReference type="PANTHER" id="PTHR25462">
    <property type="entry name" value="BONUS, ISOFORM C-RELATED"/>
    <property type="match status" value="1"/>
</dbReference>
<reference evidence="4 5" key="1">
    <citation type="journal article" date="2017" name="Nat. Ecol. Evol.">
        <title>Scallop genome provides insights into evolution of bilaterian karyotype and development.</title>
        <authorList>
            <person name="Wang S."/>
            <person name="Zhang J."/>
            <person name="Jiao W."/>
            <person name="Li J."/>
            <person name="Xun X."/>
            <person name="Sun Y."/>
            <person name="Guo X."/>
            <person name="Huan P."/>
            <person name="Dong B."/>
            <person name="Zhang L."/>
            <person name="Hu X."/>
            <person name="Sun X."/>
            <person name="Wang J."/>
            <person name="Zhao C."/>
            <person name="Wang Y."/>
            <person name="Wang D."/>
            <person name="Huang X."/>
            <person name="Wang R."/>
            <person name="Lv J."/>
            <person name="Li Y."/>
            <person name="Zhang Z."/>
            <person name="Liu B."/>
            <person name="Lu W."/>
            <person name="Hui Y."/>
            <person name="Liang J."/>
            <person name="Zhou Z."/>
            <person name="Hou R."/>
            <person name="Li X."/>
            <person name="Liu Y."/>
            <person name="Li H."/>
            <person name="Ning X."/>
            <person name="Lin Y."/>
            <person name="Zhao L."/>
            <person name="Xing Q."/>
            <person name="Dou J."/>
            <person name="Li Y."/>
            <person name="Mao J."/>
            <person name="Guo H."/>
            <person name="Dou H."/>
            <person name="Li T."/>
            <person name="Mu C."/>
            <person name="Jiang W."/>
            <person name="Fu Q."/>
            <person name="Fu X."/>
            <person name="Miao Y."/>
            <person name="Liu J."/>
            <person name="Yu Q."/>
            <person name="Li R."/>
            <person name="Liao H."/>
            <person name="Li X."/>
            <person name="Kong Y."/>
            <person name="Jiang Z."/>
            <person name="Chourrout D."/>
            <person name="Li R."/>
            <person name="Bao Z."/>
        </authorList>
    </citation>
    <scope>NUCLEOTIDE SEQUENCE [LARGE SCALE GENOMIC DNA]</scope>
    <source>
        <strain evidence="4 5">PY_sf001</strain>
    </source>
</reference>
<dbReference type="OrthoDB" id="6104674at2759"/>
<dbReference type="AlphaFoldDB" id="A0A210R0L8"/>
<name>A0A210R0L8_MIZYE</name>
<dbReference type="SUPFAM" id="SSF57845">
    <property type="entry name" value="B-box zinc-binding domain"/>
    <property type="match status" value="1"/>
</dbReference>
<feature type="compositionally biased region" description="Basic and acidic residues" evidence="2">
    <location>
        <begin position="197"/>
        <end position="211"/>
    </location>
</feature>
<dbReference type="Pfam" id="PF00643">
    <property type="entry name" value="zf-B_box"/>
    <property type="match status" value="2"/>
</dbReference>
<organism evidence="4 5">
    <name type="scientific">Mizuhopecten yessoensis</name>
    <name type="common">Japanese scallop</name>
    <name type="synonym">Patinopecten yessoensis</name>
    <dbReference type="NCBI Taxonomy" id="6573"/>
    <lineage>
        <taxon>Eukaryota</taxon>
        <taxon>Metazoa</taxon>
        <taxon>Spiralia</taxon>
        <taxon>Lophotrochozoa</taxon>
        <taxon>Mollusca</taxon>
        <taxon>Bivalvia</taxon>
        <taxon>Autobranchia</taxon>
        <taxon>Pteriomorphia</taxon>
        <taxon>Pectinida</taxon>
        <taxon>Pectinoidea</taxon>
        <taxon>Pectinidae</taxon>
        <taxon>Mizuhopecten</taxon>
    </lineage>
</organism>
<keyword evidence="1" id="KW-0862">Zinc</keyword>
<sequence length="223" mass="25956">MTSELAIRSAQVHVPDPCAWCENIQDVNWYCNDCQEALCDGCKESHQRARKTRNDVVVPITRAIKQNQTFLPEVCKTHHGKSCDLYCCDCEIVMCAICFTEKHSQHDFKNIDLEIDIQKQFLRELLITLDSNLDYFNDNISNRHEVSKSFEENVEVIRQSVQTQRFKLKEEINFKVDSVLVELSSLVEEEEISHNRDCQSHEKNCQRDQTTDGRCGTSHRNEI</sequence>
<comment type="caution">
    <text evidence="4">The sequence shown here is derived from an EMBL/GenBank/DDBJ whole genome shotgun (WGS) entry which is preliminary data.</text>
</comment>
<feature type="domain" description="B box-type" evidence="3">
    <location>
        <begin position="74"/>
        <end position="111"/>
    </location>
</feature>
<dbReference type="PANTHER" id="PTHR25462:SF296">
    <property type="entry name" value="MEIOTIC P26, ISOFORM F"/>
    <property type="match status" value="1"/>
</dbReference>